<evidence type="ECO:0000313" key="3">
    <source>
        <dbReference type="Proteomes" id="UP000612899"/>
    </source>
</evidence>
<comment type="caution">
    <text evidence="2">The sequence shown here is derived from an EMBL/GenBank/DDBJ whole genome shotgun (WGS) entry which is preliminary data.</text>
</comment>
<evidence type="ECO:0000256" key="1">
    <source>
        <dbReference type="SAM" id="SignalP"/>
    </source>
</evidence>
<gene>
    <name evidence="2" type="ORF">Rhe02_19080</name>
</gene>
<accession>A0A8J3Q512</accession>
<dbReference type="AlphaFoldDB" id="A0A8J3Q512"/>
<name>A0A8J3Q512_9ACTN</name>
<proteinExistence type="predicted"/>
<reference evidence="2" key="1">
    <citation type="submission" date="2021-01" db="EMBL/GenBank/DDBJ databases">
        <title>Whole genome shotgun sequence of Rhizocola hellebori NBRC 109834.</title>
        <authorList>
            <person name="Komaki H."/>
            <person name="Tamura T."/>
        </authorList>
    </citation>
    <scope>NUCLEOTIDE SEQUENCE</scope>
    <source>
        <strain evidence="2">NBRC 109834</strain>
    </source>
</reference>
<feature type="chain" id="PRO_5035256574" description="Secreted protein" evidence="1">
    <location>
        <begin position="32"/>
        <end position="216"/>
    </location>
</feature>
<evidence type="ECO:0000313" key="2">
    <source>
        <dbReference type="EMBL" id="GIH03841.1"/>
    </source>
</evidence>
<dbReference type="EMBL" id="BONY01000009">
    <property type="protein sequence ID" value="GIH03841.1"/>
    <property type="molecule type" value="Genomic_DNA"/>
</dbReference>
<keyword evidence="3" id="KW-1185">Reference proteome</keyword>
<sequence>MRTNRAFAGTLVSTVLFGLLAISVQPASAHARSDDPLHVTVTKPDGTVHSFRALLPEEIVARGLNKNVPHAELRVVAPQFIDSRDAKVVPPVRNPKGTSSITILSCWGHTTDQGWAGGGGLWSRTEVTWCSDGTWINYTVANCFGIDGGYPTYEFISCQINQVYGAGWSGWDVKTIANLCDAWIPLWGSCAHNRTFWERWAYGAQGQIYFLENHDG</sequence>
<dbReference type="RefSeq" id="WP_203907738.1">
    <property type="nucleotide sequence ID" value="NZ_BONY01000009.1"/>
</dbReference>
<organism evidence="2 3">
    <name type="scientific">Rhizocola hellebori</name>
    <dbReference type="NCBI Taxonomy" id="1392758"/>
    <lineage>
        <taxon>Bacteria</taxon>
        <taxon>Bacillati</taxon>
        <taxon>Actinomycetota</taxon>
        <taxon>Actinomycetes</taxon>
        <taxon>Micromonosporales</taxon>
        <taxon>Micromonosporaceae</taxon>
        <taxon>Rhizocola</taxon>
    </lineage>
</organism>
<keyword evidence="1" id="KW-0732">Signal</keyword>
<evidence type="ECO:0008006" key="4">
    <source>
        <dbReference type="Google" id="ProtNLM"/>
    </source>
</evidence>
<protein>
    <recommendedName>
        <fullName evidence="4">Secreted protein</fullName>
    </recommendedName>
</protein>
<dbReference type="Proteomes" id="UP000612899">
    <property type="component" value="Unassembled WGS sequence"/>
</dbReference>
<feature type="signal peptide" evidence="1">
    <location>
        <begin position="1"/>
        <end position="31"/>
    </location>
</feature>